<proteinExistence type="predicted"/>
<evidence type="ECO:0000256" key="2">
    <source>
        <dbReference type="ARBA" id="ARBA00022963"/>
    </source>
</evidence>
<dbReference type="EMBL" id="JAWJZF010000365">
    <property type="protein sequence ID" value="MDX2293610.1"/>
    <property type="molecule type" value="Genomic_DNA"/>
</dbReference>
<evidence type="ECO:0000313" key="6">
    <source>
        <dbReference type="Proteomes" id="UP001278571"/>
    </source>
</evidence>
<keyword evidence="3" id="KW-0443">Lipid metabolism</keyword>
<name>A0ABU4K776_9ACTN</name>
<dbReference type="PANTHER" id="PTHR10272">
    <property type="entry name" value="PLATELET-ACTIVATING FACTOR ACETYLHYDROLASE"/>
    <property type="match status" value="1"/>
</dbReference>
<organism evidence="5 6">
    <name type="scientific">Streptomyces roseolus</name>
    <dbReference type="NCBI Taxonomy" id="67358"/>
    <lineage>
        <taxon>Bacteria</taxon>
        <taxon>Bacillati</taxon>
        <taxon>Actinomycetota</taxon>
        <taxon>Actinomycetes</taxon>
        <taxon>Kitasatosporales</taxon>
        <taxon>Streptomycetaceae</taxon>
        <taxon>Streptomyces</taxon>
    </lineage>
</organism>
<feature type="signal peptide" evidence="4">
    <location>
        <begin position="1"/>
        <end position="27"/>
    </location>
</feature>
<dbReference type="SUPFAM" id="SSF53474">
    <property type="entry name" value="alpha/beta-Hydrolases"/>
    <property type="match status" value="1"/>
</dbReference>
<comment type="caution">
    <text evidence="5">The sequence shown here is derived from an EMBL/GenBank/DDBJ whole genome shotgun (WGS) entry which is preliminary data.</text>
</comment>
<evidence type="ECO:0000256" key="3">
    <source>
        <dbReference type="ARBA" id="ARBA00023098"/>
    </source>
</evidence>
<sequence length="401" mass="42586">MNKMMRAAAAALLACAVALPAAATASAASGPAVPSDLAGLSRTVTVAPDRGDERLRMPAPTGAYGVGSSVLHLVDRSRTDPWVPTADGRELMVTLHYPAARPGRPARYATEDEARLLLEAVKVDDPALEREVARARTYSAVDVRPAPGRHPLVVLSPGFGMARYTLTSLAEDLASRGYVVASLDHAYETSGTSFPGGRTLTCVACTVMSDSGWSKGSLVTGTRADDARFVLDRLTGARPAWKYASSIDASRIGMAGHSVGGASAVPAMAADRRIDAGVNMDGTFWDTLPADGLGGRPFLLLGADEYHRPSGEDTTWNTTWKGLSGDKYWLTVDRADHLGFTDAPVLLRHLGLPYGDLAAERAVAVTRAYVAAFFDEHLRGREQPLLDGPDSAHPEVVFHRP</sequence>
<keyword evidence="1 5" id="KW-0378">Hydrolase</keyword>
<evidence type="ECO:0000256" key="1">
    <source>
        <dbReference type="ARBA" id="ARBA00022801"/>
    </source>
</evidence>
<feature type="chain" id="PRO_5045057126" evidence="4">
    <location>
        <begin position="28"/>
        <end position="401"/>
    </location>
</feature>
<keyword evidence="6" id="KW-1185">Reference proteome</keyword>
<evidence type="ECO:0000313" key="5">
    <source>
        <dbReference type="EMBL" id="MDX2293610.1"/>
    </source>
</evidence>
<evidence type="ECO:0000256" key="4">
    <source>
        <dbReference type="SAM" id="SignalP"/>
    </source>
</evidence>
<keyword evidence="4" id="KW-0732">Signal</keyword>
<dbReference type="Proteomes" id="UP001278571">
    <property type="component" value="Unassembled WGS sequence"/>
</dbReference>
<dbReference type="RefSeq" id="WP_319009997.1">
    <property type="nucleotide sequence ID" value="NZ_JAWJZF010000365.1"/>
</dbReference>
<protein>
    <submittedName>
        <fullName evidence="5">Alpha/beta hydrolase</fullName>
    </submittedName>
</protein>
<dbReference type="Gene3D" id="3.40.50.1820">
    <property type="entry name" value="alpha/beta hydrolase"/>
    <property type="match status" value="1"/>
</dbReference>
<dbReference type="Pfam" id="PF03403">
    <property type="entry name" value="PAF-AH_p_II"/>
    <property type="match status" value="1"/>
</dbReference>
<accession>A0ABU4K776</accession>
<reference evidence="5 6" key="1">
    <citation type="submission" date="2023-10" db="EMBL/GenBank/DDBJ databases">
        <authorList>
            <person name="Wang X.X."/>
        </authorList>
    </citation>
    <scope>NUCLEOTIDE SEQUENCE [LARGE SCALE GENOMIC DNA]</scope>
    <source>
        <strain evidence="5 6">NBRC 12816</strain>
    </source>
</reference>
<dbReference type="GO" id="GO:0016787">
    <property type="term" value="F:hydrolase activity"/>
    <property type="evidence" value="ECO:0007669"/>
    <property type="project" value="UniProtKB-KW"/>
</dbReference>
<dbReference type="PANTHER" id="PTHR10272:SF0">
    <property type="entry name" value="PLATELET-ACTIVATING FACTOR ACETYLHYDROLASE"/>
    <property type="match status" value="1"/>
</dbReference>
<keyword evidence="2" id="KW-0442">Lipid degradation</keyword>
<dbReference type="InterPro" id="IPR029058">
    <property type="entry name" value="AB_hydrolase_fold"/>
</dbReference>
<gene>
    <name evidence="5" type="ORF">R2363_15690</name>
</gene>